<dbReference type="Proteomes" id="UP000054097">
    <property type="component" value="Unassembled WGS sequence"/>
</dbReference>
<reference evidence="3" key="2">
    <citation type="submission" date="2015-01" db="EMBL/GenBank/DDBJ databases">
        <title>Evolutionary Origins and Diversification of the Mycorrhizal Mutualists.</title>
        <authorList>
            <consortium name="DOE Joint Genome Institute"/>
            <consortium name="Mycorrhizal Genomics Consortium"/>
            <person name="Kohler A."/>
            <person name="Kuo A."/>
            <person name="Nagy L.G."/>
            <person name="Floudas D."/>
            <person name="Copeland A."/>
            <person name="Barry K.W."/>
            <person name="Cichocki N."/>
            <person name="Veneault-Fourrey C."/>
            <person name="LaButti K."/>
            <person name="Lindquist E.A."/>
            <person name="Lipzen A."/>
            <person name="Lundell T."/>
            <person name="Morin E."/>
            <person name="Murat C."/>
            <person name="Riley R."/>
            <person name="Ohm R."/>
            <person name="Sun H."/>
            <person name="Tunlid A."/>
            <person name="Henrissat B."/>
            <person name="Grigoriev I.V."/>
            <person name="Hibbett D.S."/>
            <person name="Martin F."/>
        </authorList>
    </citation>
    <scope>NUCLEOTIDE SEQUENCE [LARGE SCALE GENOMIC DNA]</scope>
    <source>
        <strain evidence="3">MAFF 305830</strain>
    </source>
</reference>
<feature type="compositionally biased region" description="Basic and acidic residues" evidence="1">
    <location>
        <begin position="658"/>
        <end position="671"/>
    </location>
</feature>
<sequence>MFSGFTKFIPTNINITTPDFLKPANHNGNHSPEASTNSADVKHRNLLTKPKAAPEQPAPDSQISTMDTVSVNDSENAHQIDNPSSKIKNESKQKKRRDAPTATETFYIVRPPPSKTNHPLNLQVQLLATSGRERVIRRSASSSSTRDDANGLTRSTTGSRETLNDNTACGEPLERSTSARSNRSDTESIYSAASSVSTNASTSSGRRMIPLYNLSAHNVMTNSITDAGTDAKIAKFFKRGLEIMGLAVLEPVEVYGKYTWDDIWDSLDPMRNNAAGGGASLSTQVSRTISHLSAISTQRAASSPSGSAILPGHPTNTNSNLTPVIESPSPTTPKAPTPPTEKDIGKKLFGGIFNKKKKEAPAPLPLLAPTASRDTNETAENVSTPRTSKRHSAAPSLSISSPLPSSGVGPSDPSFGATGSTISTAGDVLLQPQILGLQAVLQSPNIPPKGRPSTYVWVIRRWIRGNDDGFLGLGSMVESLGIMGAAEKNGSTVGMEVEVRFEWRRCAKSKSSAGAPGKDKERHSRRHSIAVEGQSTAAAPVNSPGSQNLTVDASASSPGSKRLSFQGFGLGKKSAPLGLPSDQTNSSNDHLKVSRAPSPNPPASITTVGTNEESGPPKSPRISGAPVEESDSDSDIEDSERPWNCYLHIRGPPPSRTSSRDELATPHEPRNRGSPSRSKTLDIRLRVAALAPAPHHPKVIAQIKTPYPLPDVLFDASKTSAELRTRSDPDGSRPDLLAESVSSAGGRNKPIVLTSEDIKDVVSCTGLWLVVREGYGGLARKRKGDGWRLRG</sequence>
<feature type="compositionally biased region" description="Low complexity" evidence="1">
    <location>
        <begin position="191"/>
        <end position="203"/>
    </location>
</feature>
<feature type="compositionally biased region" description="Low complexity" evidence="1">
    <location>
        <begin position="393"/>
        <end position="414"/>
    </location>
</feature>
<dbReference type="HOGENOM" id="CLU_008090_0_0_1"/>
<protein>
    <submittedName>
        <fullName evidence="2">Uncharacterized protein</fullName>
    </submittedName>
</protein>
<feature type="region of interest" description="Disordered" evidence="1">
    <location>
        <begin position="720"/>
        <end position="748"/>
    </location>
</feature>
<keyword evidence="3" id="KW-1185">Reference proteome</keyword>
<feature type="compositionally biased region" description="Polar residues" evidence="1">
    <location>
        <begin position="533"/>
        <end position="559"/>
    </location>
</feature>
<evidence type="ECO:0000313" key="2">
    <source>
        <dbReference type="EMBL" id="KIM26544.1"/>
    </source>
</evidence>
<name>A0A0C3B2X9_SERVB</name>
<feature type="compositionally biased region" description="Basic and acidic residues" evidence="1">
    <location>
        <begin position="721"/>
        <end position="733"/>
    </location>
</feature>
<feature type="region of interest" description="Disordered" evidence="1">
    <location>
        <begin position="74"/>
        <end position="120"/>
    </location>
</feature>
<gene>
    <name evidence="2" type="ORF">M408DRAFT_330512</name>
</gene>
<feature type="compositionally biased region" description="Polar residues" evidence="1">
    <location>
        <begin position="152"/>
        <end position="167"/>
    </location>
</feature>
<feature type="compositionally biased region" description="Pro residues" evidence="1">
    <location>
        <begin position="330"/>
        <end position="339"/>
    </location>
</feature>
<proteinExistence type="predicted"/>
<feature type="region of interest" description="Disordered" evidence="1">
    <location>
        <begin position="360"/>
        <end position="419"/>
    </location>
</feature>
<evidence type="ECO:0000256" key="1">
    <source>
        <dbReference type="SAM" id="MobiDB-lite"/>
    </source>
</evidence>
<feature type="region of interest" description="Disordered" evidence="1">
    <location>
        <begin position="133"/>
        <end position="203"/>
    </location>
</feature>
<feature type="region of interest" description="Disordered" evidence="1">
    <location>
        <begin position="20"/>
        <end position="40"/>
    </location>
</feature>
<evidence type="ECO:0000313" key="3">
    <source>
        <dbReference type="Proteomes" id="UP000054097"/>
    </source>
</evidence>
<feature type="compositionally biased region" description="Polar residues" evidence="1">
    <location>
        <begin position="74"/>
        <end position="86"/>
    </location>
</feature>
<dbReference type="AlphaFoldDB" id="A0A0C3B2X9"/>
<feature type="region of interest" description="Disordered" evidence="1">
    <location>
        <begin position="300"/>
        <end position="346"/>
    </location>
</feature>
<dbReference type="OrthoDB" id="2590746at2759"/>
<feature type="compositionally biased region" description="Polar residues" evidence="1">
    <location>
        <begin position="26"/>
        <end position="39"/>
    </location>
</feature>
<dbReference type="EMBL" id="KN824305">
    <property type="protein sequence ID" value="KIM26544.1"/>
    <property type="molecule type" value="Genomic_DNA"/>
</dbReference>
<feature type="compositionally biased region" description="Polar residues" evidence="1">
    <location>
        <begin position="603"/>
        <end position="613"/>
    </location>
</feature>
<feature type="compositionally biased region" description="Acidic residues" evidence="1">
    <location>
        <begin position="628"/>
        <end position="638"/>
    </location>
</feature>
<feature type="region of interest" description="Disordered" evidence="1">
    <location>
        <begin position="508"/>
        <end position="680"/>
    </location>
</feature>
<accession>A0A0C3B2X9</accession>
<reference evidence="2 3" key="1">
    <citation type="submission" date="2014-04" db="EMBL/GenBank/DDBJ databases">
        <authorList>
            <consortium name="DOE Joint Genome Institute"/>
            <person name="Kuo A."/>
            <person name="Zuccaro A."/>
            <person name="Kohler A."/>
            <person name="Nagy L.G."/>
            <person name="Floudas D."/>
            <person name="Copeland A."/>
            <person name="Barry K.W."/>
            <person name="Cichocki N."/>
            <person name="Veneault-Fourrey C."/>
            <person name="LaButti K."/>
            <person name="Lindquist E.A."/>
            <person name="Lipzen A."/>
            <person name="Lundell T."/>
            <person name="Morin E."/>
            <person name="Murat C."/>
            <person name="Sun H."/>
            <person name="Tunlid A."/>
            <person name="Henrissat B."/>
            <person name="Grigoriev I.V."/>
            <person name="Hibbett D.S."/>
            <person name="Martin F."/>
            <person name="Nordberg H.P."/>
            <person name="Cantor M.N."/>
            <person name="Hua S.X."/>
        </authorList>
    </citation>
    <scope>NUCLEOTIDE SEQUENCE [LARGE SCALE GENOMIC DNA]</scope>
    <source>
        <strain evidence="2 3">MAFF 305830</strain>
    </source>
</reference>
<organism evidence="2 3">
    <name type="scientific">Serendipita vermifera MAFF 305830</name>
    <dbReference type="NCBI Taxonomy" id="933852"/>
    <lineage>
        <taxon>Eukaryota</taxon>
        <taxon>Fungi</taxon>
        <taxon>Dikarya</taxon>
        <taxon>Basidiomycota</taxon>
        <taxon>Agaricomycotina</taxon>
        <taxon>Agaricomycetes</taxon>
        <taxon>Sebacinales</taxon>
        <taxon>Serendipitaceae</taxon>
        <taxon>Serendipita</taxon>
    </lineage>
</organism>